<evidence type="ECO:0000259" key="1">
    <source>
        <dbReference type="SMART" id="SM00922"/>
    </source>
</evidence>
<sequence length="480" mass="51146">MSAASSSAPRLRVLAVEFGVRAMSLRLPFKFGASTLTRCPQVFVRAVVDCAAQGTTQGWAAELMVPRWFDKRADRSAADNVRDLQHALESASAAYTQGVPATAFELFARNYDALMKHGKASGATALSASFGQAVVDRAVIDALCRSLHIPMHAAFAGNLVGLSDTPLASDLAGWDWDAWLSTLNPSPDLQARHTVGMLDALEGDTEDAGGLPVSLSAVVRRYGHRFFKIKLGGNPAADLARLDAVLATLDAVAPGFRFTLDGNEQYADLNALKALCESLRALPRLAARPGALLYLEQPLPRDASMDPALGKLQPPAPLLLDEADGTLDAFPVGRAHGWRGVSSKSCKGIYKAVINRARCDQWNLVPSHHADRCFMSAEDLTCQAGLAVQQDLALAALLGLTHCERNGHHYVDGFGDAPGGEQQAFAEAHPDLYETSGGRPRLAIRNGSIETGSLDRPGFAHGADPDFASLLPLRQAPSLV</sequence>
<dbReference type="Proteomes" id="UP001365846">
    <property type="component" value="Unassembled WGS sequence"/>
</dbReference>
<evidence type="ECO:0000313" key="3">
    <source>
        <dbReference type="Proteomes" id="UP001365846"/>
    </source>
</evidence>
<dbReference type="SUPFAM" id="SSF51604">
    <property type="entry name" value="Enolase C-terminal domain-like"/>
    <property type="match status" value="1"/>
</dbReference>
<proteinExistence type="predicted"/>
<protein>
    <submittedName>
        <fullName evidence="2">Enolase C-terminal domain-like protein</fullName>
    </submittedName>
</protein>
<dbReference type="RefSeq" id="WP_340356669.1">
    <property type="nucleotide sequence ID" value="NZ_JBBKZU010000003.1"/>
</dbReference>
<keyword evidence="3" id="KW-1185">Reference proteome</keyword>
<dbReference type="InterPro" id="IPR029065">
    <property type="entry name" value="Enolase_C-like"/>
</dbReference>
<gene>
    <name evidence="2" type="ORF">WKW77_09910</name>
</gene>
<evidence type="ECO:0000313" key="2">
    <source>
        <dbReference type="EMBL" id="MEJ8811380.1"/>
    </source>
</evidence>
<dbReference type="InterPro" id="IPR013342">
    <property type="entry name" value="Mandelate_racemase_C"/>
</dbReference>
<reference evidence="2 3" key="1">
    <citation type="submission" date="2024-03" db="EMBL/GenBank/DDBJ databases">
        <title>Novel species of the genus Variovorax.</title>
        <authorList>
            <person name="Liu Q."/>
            <person name="Xin Y.-H."/>
        </authorList>
    </citation>
    <scope>NUCLEOTIDE SEQUENCE [LARGE SCALE GENOMIC DNA]</scope>
    <source>
        <strain evidence="2 3">KACC 18899</strain>
    </source>
</reference>
<name>A0ABU8VCI5_9BURK</name>
<dbReference type="EMBL" id="JBBKZU010000003">
    <property type="protein sequence ID" value="MEJ8811380.1"/>
    <property type="molecule type" value="Genomic_DNA"/>
</dbReference>
<accession>A0ABU8VCI5</accession>
<dbReference type="Gene3D" id="3.20.20.120">
    <property type="entry name" value="Enolase-like C-terminal domain"/>
    <property type="match status" value="1"/>
</dbReference>
<dbReference type="Pfam" id="PF13378">
    <property type="entry name" value="MR_MLE_C"/>
    <property type="match status" value="1"/>
</dbReference>
<dbReference type="SMART" id="SM00922">
    <property type="entry name" value="MR_MLE"/>
    <property type="match status" value="1"/>
</dbReference>
<organism evidence="2 3">
    <name type="scientific">Variovorax ureilyticus</name>
    <dbReference type="NCBI Taxonomy" id="1836198"/>
    <lineage>
        <taxon>Bacteria</taxon>
        <taxon>Pseudomonadati</taxon>
        <taxon>Pseudomonadota</taxon>
        <taxon>Betaproteobacteria</taxon>
        <taxon>Burkholderiales</taxon>
        <taxon>Comamonadaceae</taxon>
        <taxon>Variovorax</taxon>
    </lineage>
</organism>
<feature type="domain" description="Mandelate racemase/muconate lactonizing enzyme C-terminal" evidence="1">
    <location>
        <begin position="212"/>
        <end position="319"/>
    </location>
</feature>
<comment type="caution">
    <text evidence="2">The sequence shown here is derived from an EMBL/GenBank/DDBJ whole genome shotgun (WGS) entry which is preliminary data.</text>
</comment>
<dbReference type="InterPro" id="IPR036849">
    <property type="entry name" value="Enolase-like_C_sf"/>
</dbReference>